<dbReference type="InterPro" id="IPR023214">
    <property type="entry name" value="HAD_sf"/>
</dbReference>
<dbReference type="SFLD" id="SFLDG01135">
    <property type="entry name" value="C1.5.6:_HAD__Beta-PGM__Phospha"/>
    <property type="match status" value="1"/>
</dbReference>
<dbReference type="GO" id="GO:0005829">
    <property type="term" value="C:cytosol"/>
    <property type="evidence" value="ECO:0007669"/>
    <property type="project" value="TreeGrafter"/>
</dbReference>
<evidence type="ECO:0000256" key="3">
    <source>
        <dbReference type="ARBA" id="ARBA00006171"/>
    </source>
</evidence>
<dbReference type="AlphaFoldDB" id="A0A4Q0XR48"/>
<dbReference type="OrthoDB" id="9792518at2"/>
<dbReference type="Pfam" id="PF13419">
    <property type="entry name" value="HAD_2"/>
    <property type="match status" value="1"/>
</dbReference>
<dbReference type="Gene3D" id="1.10.150.240">
    <property type="entry name" value="Putative phosphatase, domain 2"/>
    <property type="match status" value="1"/>
</dbReference>
<comment type="catalytic activity">
    <reaction evidence="1">
        <text>2-phosphoglycolate + H2O = glycolate + phosphate</text>
        <dbReference type="Rhea" id="RHEA:14369"/>
        <dbReference type="ChEBI" id="CHEBI:15377"/>
        <dbReference type="ChEBI" id="CHEBI:29805"/>
        <dbReference type="ChEBI" id="CHEBI:43474"/>
        <dbReference type="ChEBI" id="CHEBI:58033"/>
        <dbReference type="EC" id="3.1.3.18"/>
    </reaction>
</comment>
<dbReference type="InterPro" id="IPR050155">
    <property type="entry name" value="HAD-like_hydrolase_sf"/>
</dbReference>
<comment type="caution">
    <text evidence="5">The sequence shown here is derived from an EMBL/GenBank/DDBJ whole genome shotgun (WGS) entry which is preliminary data.</text>
</comment>
<reference evidence="5 6" key="1">
    <citation type="submission" date="2017-10" db="EMBL/GenBank/DDBJ databases">
        <title>Genomics of the genus Arcobacter.</title>
        <authorList>
            <person name="Perez-Cataluna A."/>
            <person name="Figueras M.J."/>
        </authorList>
    </citation>
    <scope>NUCLEOTIDE SEQUENCE [LARGE SCALE GENOMIC DNA]</scope>
    <source>
        <strain evidence="5 6">CECT 8987</strain>
    </source>
</reference>
<dbReference type="PANTHER" id="PTHR43434">
    <property type="entry name" value="PHOSPHOGLYCOLATE PHOSPHATASE"/>
    <property type="match status" value="1"/>
</dbReference>
<dbReference type="GO" id="GO:0008967">
    <property type="term" value="F:phosphoglycolate phosphatase activity"/>
    <property type="evidence" value="ECO:0007669"/>
    <property type="project" value="UniProtKB-EC"/>
</dbReference>
<dbReference type="InterPro" id="IPR036412">
    <property type="entry name" value="HAD-like_sf"/>
</dbReference>
<organism evidence="5 6">
    <name type="scientific">Candidatus Marinarcus aquaticus</name>
    <dbReference type="NCBI Taxonomy" id="2044504"/>
    <lineage>
        <taxon>Bacteria</taxon>
        <taxon>Pseudomonadati</taxon>
        <taxon>Campylobacterota</taxon>
        <taxon>Epsilonproteobacteria</taxon>
        <taxon>Campylobacterales</taxon>
        <taxon>Arcobacteraceae</taxon>
        <taxon>Candidatus Marinarcus</taxon>
    </lineage>
</organism>
<evidence type="ECO:0000256" key="2">
    <source>
        <dbReference type="ARBA" id="ARBA00004818"/>
    </source>
</evidence>
<dbReference type="InterPro" id="IPR006439">
    <property type="entry name" value="HAD-SF_hydro_IA"/>
</dbReference>
<accession>A0A4Q0XR48</accession>
<evidence type="ECO:0000256" key="1">
    <source>
        <dbReference type="ARBA" id="ARBA00000830"/>
    </source>
</evidence>
<dbReference type="NCBIfam" id="TIGR01549">
    <property type="entry name" value="HAD-SF-IA-v1"/>
    <property type="match status" value="1"/>
</dbReference>
<dbReference type="InterPro" id="IPR023198">
    <property type="entry name" value="PGP-like_dom2"/>
</dbReference>
<dbReference type="SFLD" id="SFLDS00003">
    <property type="entry name" value="Haloacid_Dehalogenase"/>
    <property type="match status" value="1"/>
</dbReference>
<comment type="pathway">
    <text evidence="2">Organic acid metabolism; glycolate biosynthesis; glycolate from 2-phosphoglycolate: step 1/1.</text>
</comment>
<sequence length="218" mass="24808">MKTKAVIFDLDGTLIDSLEDIAVCMNEVLKEFDLPTHELHKYNHFVGDGALFLTQRAVPQNSSEELIQKVFKRYTKVYDAVLCENTSAYDGIYELLDILQQEKIKLAVLSNKPHPFTCKYVETLFQEYAFLEVHGQKEDVPKKPHPMGAMNIAHALKLEPHEIFYVGDTPTDIKTAQAAQMKSIGVLWGFRPKEELEEAGADFLASTPLDIWDIIQKH</sequence>
<evidence type="ECO:0000313" key="5">
    <source>
        <dbReference type="EMBL" id="RXJ58182.1"/>
    </source>
</evidence>
<name>A0A4Q0XR48_9BACT</name>
<proteinExistence type="inferred from homology"/>
<dbReference type="RefSeq" id="WP_128996045.1">
    <property type="nucleotide sequence ID" value="NZ_PDKN01000003.1"/>
</dbReference>
<dbReference type="Proteomes" id="UP000290657">
    <property type="component" value="Unassembled WGS sequence"/>
</dbReference>
<dbReference type="GO" id="GO:0006281">
    <property type="term" value="P:DNA repair"/>
    <property type="evidence" value="ECO:0007669"/>
    <property type="project" value="TreeGrafter"/>
</dbReference>
<dbReference type="PANTHER" id="PTHR43434:SF1">
    <property type="entry name" value="PHOSPHOGLYCOLATE PHOSPHATASE"/>
    <property type="match status" value="1"/>
</dbReference>
<evidence type="ECO:0000313" key="6">
    <source>
        <dbReference type="Proteomes" id="UP000290657"/>
    </source>
</evidence>
<dbReference type="PRINTS" id="PR00413">
    <property type="entry name" value="HADHALOGNASE"/>
</dbReference>
<evidence type="ECO:0000256" key="4">
    <source>
        <dbReference type="ARBA" id="ARBA00013078"/>
    </source>
</evidence>
<dbReference type="SFLD" id="SFLDG01129">
    <property type="entry name" value="C1.5:_HAD__Beta-PGM__Phosphata"/>
    <property type="match status" value="1"/>
</dbReference>
<gene>
    <name evidence="5" type="ORF">CRV04_06650</name>
</gene>
<dbReference type="SUPFAM" id="SSF56784">
    <property type="entry name" value="HAD-like"/>
    <property type="match status" value="1"/>
</dbReference>
<dbReference type="EMBL" id="PDKN01000003">
    <property type="protein sequence ID" value="RXJ58182.1"/>
    <property type="molecule type" value="Genomic_DNA"/>
</dbReference>
<dbReference type="InterPro" id="IPR041492">
    <property type="entry name" value="HAD_2"/>
</dbReference>
<dbReference type="EC" id="3.1.3.18" evidence="4"/>
<protein>
    <recommendedName>
        <fullName evidence="4">phosphoglycolate phosphatase</fullName>
        <ecNumber evidence="4">3.1.3.18</ecNumber>
    </recommendedName>
</protein>
<keyword evidence="6" id="KW-1185">Reference proteome</keyword>
<keyword evidence="5" id="KW-0378">Hydrolase</keyword>
<dbReference type="FunFam" id="3.40.50.1000:FF:000022">
    <property type="entry name" value="Phosphoglycolate phosphatase"/>
    <property type="match status" value="1"/>
</dbReference>
<dbReference type="NCBIfam" id="TIGR01509">
    <property type="entry name" value="HAD-SF-IA-v3"/>
    <property type="match status" value="1"/>
</dbReference>
<comment type="similarity">
    <text evidence="3">Belongs to the HAD-like hydrolase superfamily. CbbY/CbbZ/Gph/YieH family.</text>
</comment>
<dbReference type="Gene3D" id="3.40.50.1000">
    <property type="entry name" value="HAD superfamily/HAD-like"/>
    <property type="match status" value="1"/>
</dbReference>